<dbReference type="RefSeq" id="WP_208132267.1">
    <property type="nucleotide sequence ID" value="NZ_BAABGQ010000005.1"/>
</dbReference>
<evidence type="ECO:0000256" key="1">
    <source>
        <dbReference type="SAM" id="MobiDB-lite"/>
    </source>
</evidence>
<evidence type="ECO:0000313" key="3">
    <source>
        <dbReference type="EMBL" id="GAA4496520.1"/>
    </source>
</evidence>
<feature type="chain" id="PRO_5047280932" description="Pentapeptide MXKDX repeat protein" evidence="2">
    <location>
        <begin position="21"/>
        <end position="107"/>
    </location>
</feature>
<reference evidence="4" key="1">
    <citation type="journal article" date="2019" name="Int. J. Syst. Evol. Microbiol.">
        <title>The Global Catalogue of Microorganisms (GCM) 10K type strain sequencing project: providing services to taxonomists for standard genome sequencing and annotation.</title>
        <authorList>
            <consortium name="The Broad Institute Genomics Platform"/>
            <consortium name="The Broad Institute Genome Sequencing Center for Infectious Disease"/>
            <person name="Wu L."/>
            <person name="Ma J."/>
        </authorList>
    </citation>
    <scope>NUCLEOTIDE SEQUENCE [LARGE SCALE GENOMIC DNA]</scope>
    <source>
        <strain evidence="4">JCM 17841</strain>
    </source>
</reference>
<gene>
    <name evidence="3" type="ORF">GCM10023172_10000</name>
</gene>
<dbReference type="Proteomes" id="UP001501243">
    <property type="component" value="Unassembled WGS sequence"/>
</dbReference>
<dbReference type="EMBL" id="BAABGQ010000005">
    <property type="protein sequence ID" value="GAA4496520.1"/>
    <property type="molecule type" value="Genomic_DNA"/>
</dbReference>
<evidence type="ECO:0008006" key="5">
    <source>
        <dbReference type="Google" id="ProtNLM"/>
    </source>
</evidence>
<feature type="region of interest" description="Disordered" evidence="1">
    <location>
        <begin position="52"/>
        <end position="107"/>
    </location>
</feature>
<name>A0ABP8Q324_9BACT</name>
<organism evidence="3 4">
    <name type="scientific">Hymenobacter ginsengisoli</name>
    <dbReference type="NCBI Taxonomy" id="1051626"/>
    <lineage>
        <taxon>Bacteria</taxon>
        <taxon>Pseudomonadati</taxon>
        <taxon>Bacteroidota</taxon>
        <taxon>Cytophagia</taxon>
        <taxon>Cytophagales</taxon>
        <taxon>Hymenobacteraceae</taxon>
        <taxon>Hymenobacter</taxon>
    </lineage>
</organism>
<feature type="compositionally biased region" description="Low complexity" evidence="1">
    <location>
        <begin position="98"/>
        <end position="107"/>
    </location>
</feature>
<proteinExistence type="predicted"/>
<protein>
    <recommendedName>
        <fullName evidence="5">Pentapeptide MXKDX repeat protein</fullName>
    </recommendedName>
</protein>
<accession>A0ABP8Q324</accession>
<evidence type="ECO:0000256" key="2">
    <source>
        <dbReference type="SAM" id="SignalP"/>
    </source>
</evidence>
<keyword evidence="4" id="KW-1185">Reference proteome</keyword>
<feature type="compositionally biased region" description="Basic residues" evidence="1">
    <location>
        <begin position="86"/>
        <end position="95"/>
    </location>
</feature>
<feature type="signal peptide" evidence="2">
    <location>
        <begin position="1"/>
        <end position="20"/>
    </location>
</feature>
<evidence type="ECO:0000313" key="4">
    <source>
        <dbReference type="Proteomes" id="UP001501243"/>
    </source>
</evidence>
<feature type="compositionally biased region" description="Basic and acidic residues" evidence="1">
    <location>
        <begin position="52"/>
        <end position="62"/>
    </location>
</feature>
<keyword evidence="2" id="KW-0732">Signal</keyword>
<sequence length="107" mass="11495">MKKTLFTAVLGLLAATSVLAQTTPTTKTKDGGDKTITTADGMTVKTKVADDGKMKVKGRDNEGNSMKATTKPRKGDMKMDGDGMKMHHKGMHKKGMMRDSAAMRSSM</sequence>
<comment type="caution">
    <text evidence="3">The sequence shown here is derived from an EMBL/GenBank/DDBJ whole genome shotgun (WGS) entry which is preliminary data.</text>
</comment>
<feature type="compositionally biased region" description="Basic and acidic residues" evidence="1">
    <location>
        <begin position="73"/>
        <end position="85"/>
    </location>
</feature>